<comment type="pathway">
    <text evidence="1">Cofactor biosynthesis; ubiquinone biosynthesis [regulation].</text>
</comment>
<keyword evidence="10" id="KW-0067">ATP-binding</keyword>
<dbReference type="PANTHER" id="PTHR10566:SF113">
    <property type="entry name" value="PROTEIN ACTIVITY OF BC1 COMPLEX KINASE 7, CHLOROPLASTIC"/>
    <property type="match status" value="1"/>
</dbReference>
<feature type="domain" description="ABC1 atypical kinase-like" evidence="13">
    <location>
        <begin position="96"/>
        <end position="343"/>
    </location>
</feature>
<dbReference type="RefSeq" id="WP_111435881.1">
    <property type="nucleotide sequence ID" value="NZ_JACIGG010000016.1"/>
</dbReference>
<protein>
    <submittedName>
        <fullName evidence="14">2-polyprenylphenol 6-hydroxylase</fullName>
    </submittedName>
</protein>
<keyword evidence="9" id="KW-0418">Kinase</keyword>
<accession>A0A327JI41</accession>
<evidence type="ECO:0000256" key="2">
    <source>
        <dbReference type="ARBA" id="ARBA00009670"/>
    </source>
</evidence>
<organism evidence="14 15">
    <name type="scientific">Rhodobium orientis</name>
    <dbReference type="NCBI Taxonomy" id="34017"/>
    <lineage>
        <taxon>Bacteria</taxon>
        <taxon>Pseudomonadati</taxon>
        <taxon>Pseudomonadota</taxon>
        <taxon>Alphaproteobacteria</taxon>
        <taxon>Hyphomicrobiales</taxon>
        <taxon>Rhodobiaceae</taxon>
        <taxon>Rhodobium</taxon>
    </lineage>
</organism>
<dbReference type="InterPro" id="IPR011009">
    <property type="entry name" value="Kinase-like_dom_sf"/>
</dbReference>
<evidence type="ECO:0000256" key="5">
    <source>
        <dbReference type="ARBA" id="ARBA00022679"/>
    </source>
</evidence>
<keyword evidence="3" id="KW-1003">Cell membrane</keyword>
<comment type="caution">
    <text evidence="14">The sequence shown here is derived from an EMBL/GenBank/DDBJ whole genome shotgun (WGS) entry which is preliminary data.</text>
</comment>
<dbReference type="NCBIfam" id="TIGR01982">
    <property type="entry name" value="UbiB"/>
    <property type="match status" value="1"/>
</dbReference>
<dbReference type="CDD" id="cd13972">
    <property type="entry name" value="UbiB"/>
    <property type="match status" value="1"/>
</dbReference>
<evidence type="ECO:0000256" key="6">
    <source>
        <dbReference type="ARBA" id="ARBA00022688"/>
    </source>
</evidence>
<dbReference type="InterPro" id="IPR004147">
    <property type="entry name" value="ABC1_dom"/>
</dbReference>
<dbReference type="OrthoDB" id="9795390at2"/>
<dbReference type="InterPro" id="IPR045308">
    <property type="entry name" value="UbiB_bact"/>
</dbReference>
<evidence type="ECO:0000256" key="7">
    <source>
        <dbReference type="ARBA" id="ARBA00022692"/>
    </source>
</evidence>
<name>A0A327JI41_9HYPH</name>
<dbReference type="SUPFAM" id="SSF56112">
    <property type="entry name" value="Protein kinase-like (PK-like)"/>
    <property type="match status" value="1"/>
</dbReference>
<evidence type="ECO:0000313" key="14">
    <source>
        <dbReference type="EMBL" id="RAI25376.1"/>
    </source>
</evidence>
<keyword evidence="12" id="KW-0472">Membrane</keyword>
<dbReference type="EMBL" id="NPEV01000049">
    <property type="protein sequence ID" value="RAI25376.1"/>
    <property type="molecule type" value="Genomic_DNA"/>
</dbReference>
<evidence type="ECO:0000256" key="11">
    <source>
        <dbReference type="ARBA" id="ARBA00022989"/>
    </source>
</evidence>
<reference evidence="14 15" key="1">
    <citation type="submission" date="2017-07" db="EMBL/GenBank/DDBJ databases">
        <title>Draft Genome Sequences of Select Purple Nonsulfur Bacteria.</title>
        <authorList>
            <person name="Lasarre B."/>
            <person name="Mckinlay J.B."/>
        </authorList>
    </citation>
    <scope>NUCLEOTIDE SEQUENCE [LARGE SCALE GENOMIC DNA]</scope>
    <source>
        <strain evidence="14 15">DSM 11290</strain>
    </source>
</reference>
<keyword evidence="4" id="KW-0997">Cell inner membrane</keyword>
<gene>
    <name evidence="14" type="primary">ubiB</name>
    <name evidence="14" type="ORF">CH339_18525</name>
</gene>
<evidence type="ECO:0000256" key="4">
    <source>
        <dbReference type="ARBA" id="ARBA00022519"/>
    </source>
</evidence>
<evidence type="ECO:0000256" key="8">
    <source>
        <dbReference type="ARBA" id="ARBA00022741"/>
    </source>
</evidence>
<proteinExistence type="inferred from homology"/>
<dbReference type="Proteomes" id="UP000249299">
    <property type="component" value="Unassembled WGS sequence"/>
</dbReference>
<comment type="similarity">
    <text evidence="2">Belongs to the protein kinase superfamily. ADCK protein kinase family.</text>
</comment>
<evidence type="ECO:0000259" key="13">
    <source>
        <dbReference type="Pfam" id="PF03109"/>
    </source>
</evidence>
<dbReference type="GO" id="GO:0005524">
    <property type="term" value="F:ATP binding"/>
    <property type="evidence" value="ECO:0007669"/>
    <property type="project" value="UniProtKB-KW"/>
</dbReference>
<evidence type="ECO:0000256" key="10">
    <source>
        <dbReference type="ARBA" id="ARBA00022840"/>
    </source>
</evidence>
<keyword evidence="11" id="KW-1133">Transmembrane helix</keyword>
<dbReference type="Pfam" id="PF03109">
    <property type="entry name" value="ABC1"/>
    <property type="match status" value="1"/>
</dbReference>
<evidence type="ECO:0000313" key="15">
    <source>
        <dbReference type="Proteomes" id="UP000249299"/>
    </source>
</evidence>
<evidence type="ECO:0000256" key="9">
    <source>
        <dbReference type="ARBA" id="ARBA00022777"/>
    </source>
</evidence>
<evidence type="ECO:0000256" key="3">
    <source>
        <dbReference type="ARBA" id="ARBA00022475"/>
    </source>
</evidence>
<dbReference type="InterPro" id="IPR010232">
    <property type="entry name" value="UbiB"/>
</dbReference>
<dbReference type="GO" id="GO:0006744">
    <property type="term" value="P:ubiquinone biosynthetic process"/>
    <property type="evidence" value="ECO:0007669"/>
    <property type="project" value="UniProtKB-UniPathway"/>
</dbReference>
<keyword evidence="8" id="KW-0547">Nucleotide-binding</keyword>
<sequence>MGFNIVTFARLCRSGWTFVREGVPNLLAPPDPPPGPAFVLRVLKVFERRPEPGVDTGARLSNALQRMGPSYIKLGQFLATRADVVGRDMARELGNLQDSLPPFSEEAARKAVESALGRPIEEMFESFGPPVAAASIAQVHKAEMKGDDGTVRSVAVKVLRPGVQHRFNRDLKSFYMAARLIERFHPPSRRLRPVAVVDTLAASVELEMDLRMEAAALSEMGENTANDPGFRVPNVEWQHIAKNVLVLEWIDGIKLWKHEDLAEAGHDLPAIGANVIQSFLRHAIRDGFFHADMHPGNLFVEADGTLVAVDLGIMGRLTKAERKFLAEILFGFIRRDYLRVSRLHFDAGYVPPDKDVELFAQSLRAIGEPIHGQSASDISMARLLTQLFENTERFGMETRTELILLQKTMVVVEGVGRSLDEDFDMWRVSEPVVRDWVEKNLGPAGVLRDTADGIGTIGRLVRELPMLAERAEALSNEIQEMGRNGLRFDAATADAIGRAEARHTRSGRIALWVGAVSLATIALKLVL</sequence>
<keyword evidence="7" id="KW-0812">Transmembrane</keyword>
<evidence type="ECO:0000256" key="12">
    <source>
        <dbReference type="ARBA" id="ARBA00023136"/>
    </source>
</evidence>
<keyword evidence="15" id="KW-1185">Reference proteome</keyword>
<evidence type="ECO:0000256" key="1">
    <source>
        <dbReference type="ARBA" id="ARBA00005020"/>
    </source>
</evidence>
<dbReference type="PANTHER" id="PTHR10566">
    <property type="entry name" value="CHAPERONE-ACTIVITY OF BC1 COMPLEX CABC1 -RELATED"/>
    <property type="match status" value="1"/>
</dbReference>
<dbReference type="InterPro" id="IPR050154">
    <property type="entry name" value="UbiB_kinase"/>
</dbReference>
<dbReference type="AlphaFoldDB" id="A0A327JI41"/>
<dbReference type="UniPathway" id="UPA00232"/>
<dbReference type="GO" id="GO:0016301">
    <property type="term" value="F:kinase activity"/>
    <property type="evidence" value="ECO:0007669"/>
    <property type="project" value="UniProtKB-KW"/>
</dbReference>
<keyword evidence="6" id="KW-0831">Ubiquinone biosynthesis</keyword>
<keyword evidence="5" id="KW-0808">Transferase</keyword>